<proteinExistence type="predicted"/>
<dbReference type="Proteomes" id="UP000695007">
    <property type="component" value="Unplaced"/>
</dbReference>
<dbReference type="GeneID" id="105359106"/>
<keyword evidence="1" id="KW-1185">Reference proteome</keyword>
<organism evidence="1 2">
    <name type="scientific">Ceratosolen solmsi marchali</name>
    <dbReference type="NCBI Taxonomy" id="326594"/>
    <lineage>
        <taxon>Eukaryota</taxon>
        <taxon>Metazoa</taxon>
        <taxon>Ecdysozoa</taxon>
        <taxon>Arthropoda</taxon>
        <taxon>Hexapoda</taxon>
        <taxon>Insecta</taxon>
        <taxon>Pterygota</taxon>
        <taxon>Neoptera</taxon>
        <taxon>Endopterygota</taxon>
        <taxon>Hymenoptera</taxon>
        <taxon>Apocrita</taxon>
        <taxon>Proctotrupomorpha</taxon>
        <taxon>Chalcidoidea</taxon>
        <taxon>Agaonidae</taxon>
        <taxon>Agaoninae</taxon>
        <taxon>Ceratosolen</taxon>
    </lineage>
</organism>
<dbReference type="AlphaFoldDB" id="A0AAJ6YB95"/>
<protein>
    <submittedName>
        <fullName evidence="2">Uncharacterized protein LOC105359106</fullName>
    </submittedName>
</protein>
<gene>
    <name evidence="2" type="primary">LOC105359106</name>
</gene>
<sequence length="149" mass="17062">MGVACPEDSGFSLSRNLSLWWTEETEYVLQRLERWAAYARGYNRLRSTKLSPSGRTTTETPSERARLVYCSLDYKSNGNVDGRCLETYSLDHSIYFKTVGEIRNQAGATTTTTRRRRRPSARLDCGDFLASDFDDDDDDDVNNYDDDNN</sequence>
<reference evidence="2" key="1">
    <citation type="submission" date="2025-08" db="UniProtKB">
        <authorList>
            <consortium name="RefSeq"/>
        </authorList>
    </citation>
    <scope>IDENTIFICATION</scope>
</reference>
<evidence type="ECO:0000313" key="1">
    <source>
        <dbReference type="Proteomes" id="UP000695007"/>
    </source>
</evidence>
<dbReference type="KEGG" id="csol:105359106"/>
<feature type="non-terminal residue" evidence="2">
    <location>
        <position position="149"/>
    </location>
</feature>
<name>A0AAJ6YB95_9HYME</name>
<accession>A0AAJ6YB95</accession>
<dbReference type="RefSeq" id="XP_011493888.1">
    <property type="nucleotide sequence ID" value="XM_011495586.1"/>
</dbReference>
<evidence type="ECO:0000313" key="2">
    <source>
        <dbReference type="RefSeq" id="XP_011493888.1"/>
    </source>
</evidence>